<gene>
    <name evidence="1" type="ORF">KDA82_23225</name>
</gene>
<accession>A0A8T4IYY7</accession>
<dbReference type="AlphaFoldDB" id="A0A8T4IYY7"/>
<name>A0A8T4IYY7_9ACTN</name>
<dbReference type="EMBL" id="JAGSMN010000544">
    <property type="protein sequence ID" value="MBR7675873.1"/>
    <property type="molecule type" value="Genomic_DNA"/>
</dbReference>
<comment type="caution">
    <text evidence="1">The sequence shown here is derived from an EMBL/GenBank/DDBJ whole genome shotgun (WGS) entry which is preliminary data.</text>
</comment>
<sequence length="74" mass="7934">MPPPVIVYPPDPEGGRRVRADGQILGRAFSIYDLMGLLEGIGFGPAAEAFEDPTVFEWRGGGPYTWEPQADAGA</sequence>
<protein>
    <submittedName>
        <fullName evidence="1">Uncharacterized protein</fullName>
    </submittedName>
</protein>
<proteinExistence type="predicted"/>
<evidence type="ECO:0000313" key="1">
    <source>
        <dbReference type="EMBL" id="MBR7675873.1"/>
    </source>
</evidence>
<organism evidence="1 2">
    <name type="scientific">Streptomyces daliensis</name>
    <dbReference type="NCBI Taxonomy" id="299421"/>
    <lineage>
        <taxon>Bacteria</taxon>
        <taxon>Bacillati</taxon>
        <taxon>Actinomycetota</taxon>
        <taxon>Actinomycetes</taxon>
        <taxon>Kitasatosporales</taxon>
        <taxon>Streptomycetaceae</taxon>
        <taxon>Streptomyces</taxon>
    </lineage>
</organism>
<reference evidence="1" key="1">
    <citation type="submission" date="2021-04" db="EMBL/GenBank/DDBJ databases">
        <title>Sequencing of actinobacteria type strains.</title>
        <authorList>
            <person name="Nguyen G.-S."/>
            <person name="Wentzel A."/>
        </authorList>
    </citation>
    <scope>NUCLEOTIDE SEQUENCE</scope>
    <source>
        <strain evidence="1">DSM 42095</strain>
    </source>
</reference>
<evidence type="ECO:0000313" key="2">
    <source>
        <dbReference type="Proteomes" id="UP000675554"/>
    </source>
</evidence>
<dbReference type="Proteomes" id="UP000675554">
    <property type="component" value="Unassembled WGS sequence"/>
</dbReference>
<keyword evidence="2" id="KW-1185">Reference proteome</keyword>